<comment type="caution">
    <text evidence="2">The sequence shown here is derived from an EMBL/GenBank/DDBJ whole genome shotgun (WGS) entry which is preliminary data.</text>
</comment>
<evidence type="ECO:0000313" key="3">
    <source>
        <dbReference type="Proteomes" id="UP001269819"/>
    </source>
</evidence>
<accession>A0ABU3VZV8</accession>
<evidence type="ECO:0000313" key="2">
    <source>
        <dbReference type="EMBL" id="MDV2079823.1"/>
    </source>
</evidence>
<dbReference type="Proteomes" id="UP001269819">
    <property type="component" value="Unassembled WGS sequence"/>
</dbReference>
<dbReference type="EMBL" id="JAWIIJ010000009">
    <property type="protein sequence ID" value="MDV2079823.1"/>
    <property type="molecule type" value="Genomic_DNA"/>
</dbReference>
<dbReference type="SUPFAM" id="SSF141371">
    <property type="entry name" value="PilZ domain-like"/>
    <property type="match status" value="1"/>
</dbReference>
<keyword evidence="3" id="KW-1185">Reference proteome</keyword>
<name>A0ABU3VZV8_9GAMM</name>
<organism evidence="2 3">
    <name type="scientific">Marinobacter xestospongiae</name>
    <dbReference type="NCBI Taxonomy" id="994319"/>
    <lineage>
        <taxon>Bacteria</taxon>
        <taxon>Pseudomonadati</taxon>
        <taxon>Pseudomonadota</taxon>
        <taxon>Gammaproteobacteria</taxon>
        <taxon>Pseudomonadales</taxon>
        <taxon>Marinobacteraceae</taxon>
        <taxon>Marinobacter</taxon>
    </lineage>
</organism>
<reference evidence="2 3" key="1">
    <citation type="submission" date="2023-10" db="EMBL/GenBank/DDBJ databases">
        <title>Characteristics and mechanism of a salt-tolerant marine origin heterotrophic nitrifying- aerobic denitrifying bacteria Marinobacter xestospongiae HN1.</title>
        <authorList>
            <person name="Qi R."/>
        </authorList>
    </citation>
    <scope>NUCLEOTIDE SEQUENCE [LARGE SCALE GENOMIC DNA]</scope>
    <source>
        <strain evidence="2 3">HN1</strain>
    </source>
</reference>
<evidence type="ECO:0000259" key="1">
    <source>
        <dbReference type="Pfam" id="PF07238"/>
    </source>
</evidence>
<gene>
    <name evidence="2" type="ORF">RYS15_14125</name>
</gene>
<proteinExistence type="predicted"/>
<dbReference type="RefSeq" id="WP_316974309.1">
    <property type="nucleotide sequence ID" value="NZ_JAWIIJ010000009.1"/>
</dbReference>
<dbReference type="InterPro" id="IPR009875">
    <property type="entry name" value="PilZ_domain"/>
</dbReference>
<feature type="domain" description="PilZ" evidence="1">
    <location>
        <begin position="14"/>
        <end position="112"/>
    </location>
</feature>
<sequence length="128" mass="14222">MTKPSSGAHSAPEQRSEYRLTGRARVRLELEAADELAGYPARYLESWSTDLSTNGARLTTDQSVPIDALLPVTIRLQEGQAAHNLTAEVIWSNPLEDGRWTVGLRFLESEDADYLCWIEAMAVAMVED</sequence>
<dbReference type="Pfam" id="PF07238">
    <property type="entry name" value="PilZ"/>
    <property type="match status" value="1"/>
</dbReference>
<protein>
    <submittedName>
        <fullName evidence="2">PilZ domain-containing protein</fullName>
    </submittedName>
</protein>
<dbReference type="Gene3D" id="2.40.10.220">
    <property type="entry name" value="predicted glycosyltransferase like domains"/>
    <property type="match status" value="1"/>
</dbReference>